<feature type="domain" description="AB hydrolase-1" evidence="2">
    <location>
        <begin position="22"/>
        <end position="259"/>
    </location>
</feature>
<dbReference type="FunFam" id="3.40.50.1820:FF:000205">
    <property type="entry name" value="Non-haem bromoperoxidase BPO-A2"/>
    <property type="match status" value="1"/>
</dbReference>
<comment type="caution">
    <text evidence="3">The sequence shown here is derived from an EMBL/GenBank/DDBJ whole genome shotgun (WGS) entry which is preliminary data.</text>
</comment>
<evidence type="ECO:0000256" key="1">
    <source>
        <dbReference type="ARBA" id="ARBA00038128"/>
    </source>
</evidence>
<dbReference type="AlphaFoldDB" id="A0A7W8WRW2"/>
<evidence type="ECO:0000313" key="4">
    <source>
        <dbReference type="Proteomes" id="UP000592780"/>
    </source>
</evidence>
<organism evidence="3 4">
    <name type="scientific">Paraburkholderia atlantica</name>
    <dbReference type="NCBI Taxonomy" id="2654982"/>
    <lineage>
        <taxon>Bacteria</taxon>
        <taxon>Pseudomonadati</taxon>
        <taxon>Pseudomonadota</taxon>
        <taxon>Betaproteobacteria</taxon>
        <taxon>Burkholderiales</taxon>
        <taxon>Burkholderiaceae</taxon>
        <taxon>Paraburkholderia</taxon>
    </lineage>
</organism>
<name>A0A7W8WRW2_PARAM</name>
<dbReference type="RefSeq" id="WP_018436555.1">
    <property type="nucleotide sequence ID" value="NZ_JACHDD010000002.1"/>
</dbReference>
<dbReference type="Gene3D" id="3.40.50.1820">
    <property type="entry name" value="alpha/beta hydrolase"/>
    <property type="match status" value="1"/>
</dbReference>
<reference evidence="3 4" key="1">
    <citation type="submission" date="2020-08" db="EMBL/GenBank/DDBJ databases">
        <title>Genomic Encyclopedia of Type Strains, Phase IV (KMG-V): Genome sequencing to study the core and pangenomes of soil and plant-associated prokaryotes.</title>
        <authorList>
            <person name="Whitman W."/>
        </authorList>
    </citation>
    <scope>NUCLEOTIDE SEQUENCE [LARGE SCALE GENOMIC DNA]</scope>
    <source>
        <strain evidence="3 4">JPY158</strain>
    </source>
</reference>
<proteinExistence type="inferred from homology"/>
<comment type="similarity">
    <text evidence="1">Belongs to the AB hydrolase superfamily. Bacterial non-heme haloperoxidase / perhydrolase family.</text>
</comment>
<dbReference type="Proteomes" id="UP000592780">
    <property type="component" value="Unassembled WGS sequence"/>
</dbReference>
<gene>
    <name evidence="3" type="ORF">HDG40_001138</name>
</gene>
<accession>A0A7W8WRW2</accession>
<dbReference type="InterPro" id="IPR050471">
    <property type="entry name" value="AB_hydrolase"/>
</dbReference>
<dbReference type="InterPro" id="IPR000073">
    <property type="entry name" value="AB_hydrolase_1"/>
</dbReference>
<dbReference type="InterPro" id="IPR000639">
    <property type="entry name" value="Epox_hydrolase-like"/>
</dbReference>
<protein>
    <submittedName>
        <fullName evidence="3">Pimeloyl-ACP methyl ester carboxylesterase</fullName>
    </submittedName>
</protein>
<sequence>MKFIDTPDGTSLYYKDWGAGRPVVFIHGWPLNADMWDPQMLHLAAHGFRAVAYDRRGFGRSAQPWTGYDYDTLADDLHAVLETLALEDAVLVGFSMGGGEVARYIARHGTRRVSRAVFIGSVTPGLQRGENNPEGVDPAVFEGMRDALRRDRASFVDAFNPLVTGANRPDSAVTKPVHDWLSNMAMQASLKATIDCVTAFSATDFHADLARIDIPTWFVHGGDDQTAPLDLTSRAAARLVKGATLDVYDGAPHALMLTHAERLNRDLLAFAATA</sequence>
<dbReference type="GO" id="GO:0003824">
    <property type="term" value="F:catalytic activity"/>
    <property type="evidence" value="ECO:0007669"/>
    <property type="project" value="InterPro"/>
</dbReference>
<evidence type="ECO:0000313" key="3">
    <source>
        <dbReference type="EMBL" id="MBB5422996.1"/>
    </source>
</evidence>
<dbReference type="EMBL" id="JACHDD010000002">
    <property type="protein sequence ID" value="MBB5422996.1"/>
    <property type="molecule type" value="Genomic_DNA"/>
</dbReference>
<dbReference type="Pfam" id="PF00561">
    <property type="entry name" value="Abhydrolase_1"/>
    <property type="match status" value="1"/>
</dbReference>
<dbReference type="OrthoDB" id="9779853at2"/>
<evidence type="ECO:0000259" key="2">
    <source>
        <dbReference type="Pfam" id="PF00561"/>
    </source>
</evidence>
<dbReference type="InterPro" id="IPR029058">
    <property type="entry name" value="AB_hydrolase_fold"/>
</dbReference>
<dbReference type="PANTHER" id="PTHR43433:SF4">
    <property type="entry name" value="NON-HEME CHLOROPEROXIDASE-RELATED"/>
    <property type="match status" value="1"/>
</dbReference>
<dbReference type="PRINTS" id="PR00111">
    <property type="entry name" value="ABHYDROLASE"/>
</dbReference>
<dbReference type="PANTHER" id="PTHR43433">
    <property type="entry name" value="HYDROLASE, ALPHA/BETA FOLD FAMILY PROTEIN"/>
    <property type="match status" value="1"/>
</dbReference>
<keyword evidence="4" id="KW-1185">Reference proteome</keyword>
<dbReference type="SUPFAM" id="SSF53474">
    <property type="entry name" value="alpha/beta-Hydrolases"/>
    <property type="match status" value="1"/>
</dbReference>
<dbReference type="PRINTS" id="PR00412">
    <property type="entry name" value="EPOXHYDRLASE"/>
</dbReference>